<proteinExistence type="predicted"/>
<dbReference type="Proteomes" id="UP001177023">
    <property type="component" value="Unassembled WGS sequence"/>
</dbReference>
<feature type="non-terminal residue" evidence="3">
    <location>
        <position position="269"/>
    </location>
</feature>
<sequence length="269" mass="30799">MKFSAISLIFVSAIFIANSRAQYLVGKRIPISKAFGLTTEENGQIAIKEPELEALDRRPRALASPHLVRYYPSFVVPREYLRGKNWPISTDELIQIAWALEARKPQGPGISLFSYLDGRLQCTNPSLCYAEYCYYYITSDRRPLFLAGCVDSLDPTFFFYREDPRTLCRTEHHIGLCVCRAEDGACHATKNETLYAEELRGNPMHEVALATTGLRMEYVRARILQMHLEDFPRTFEEAKDTFYNSVRGATFNVFLLLLILLPILLPKNL</sequence>
<evidence type="ECO:0000256" key="2">
    <source>
        <dbReference type="SAM" id="SignalP"/>
    </source>
</evidence>
<dbReference type="AlphaFoldDB" id="A0AA36D5M0"/>
<name>A0AA36D5M0_9BILA</name>
<evidence type="ECO:0000313" key="3">
    <source>
        <dbReference type="EMBL" id="CAJ0581533.1"/>
    </source>
</evidence>
<keyword evidence="2" id="KW-0732">Signal</keyword>
<keyword evidence="1" id="KW-1133">Transmembrane helix</keyword>
<evidence type="ECO:0000313" key="4">
    <source>
        <dbReference type="Proteomes" id="UP001177023"/>
    </source>
</evidence>
<organism evidence="3 4">
    <name type="scientific">Mesorhabditis spiculigera</name>
    <dbReference type="NCBI Taxonomy" id="96644"/>
    <lineage>
        <taxon>Eukaryota</taxon>
        <taxon>Metazoa</taxon>
        <taxon>Ecdysozoa</taxon>
        <taxon>Nematoda</taxon>
        <taxon>Chromadorea</taxon>
        <taxon>Rhabditida</taxon>
        <taxon>Rhabditina</taxon>
        <taxon>Rhabditomorpha</taxon>
        <taxon>Rhabditoidea</taxon>
        <taxon>Rhabditidae</taxon>
        <taxon>Mesorhabditinae</taxon>
        <taxon>Mesorhabditis</taxon>
    </lineage>
</organism>
<protein>
    <submittedName>
        <fullName evidence="3">Uncharacterized protein</fullName>
    </submittedName>
</protein>
<reference evidence="3" key="1">
    <citation type="submission" date="2023-06" db="EMBL/GenBank/DDBJ databases">
        <authorList>
            <person name="Delattre M."/>
        </authorList>
    </citation>
    <scope>NUCLEOTIDE SEQUENCE</scope>
    <source>
        <strain evidence="3">AF72</strain>
    </source>
</reference>
<evidence type="ECO:0000256" key="1">
    <source>
        <dbReference type="SAM" id="Phobius"/>
    </source>
</evidence>
<keyword evidence="1" id="KW-0812">Transmembrane</keyword>
<keyword evidence="4" id="KW-1185">Reference proteome</keyword>
<gene>
    <name evidence="3" type="ORF">MSPICULIGERA_LOCUS19690</name>
</gene>
<feature type="chain" id="PRO_5041240407" evidence="2">
    <location>
        <begin position="22"/>
        <end position="269"/>
    </location>
</feature>
<feature type="signal peptide" evidence="2">
    <location>
        <begin position="1"/>
        <end position="21"/>
    </location>
</feature>
<feature type="transmembrane region" description="Helical" evidence="1">
    <location>
        <begin position="248"/>
        <end position="265"/>
    </location>
</feature>
<accession>A0AA36D5M0</accession>
<dbReference type="EMBL" id="CATQJA010002663">
    <property type="protein sequence ID" value="CAJ0581533.1"/>
    <property type="molecule type" value="Genomic_DNA"/>
</dbReference>
<keyword evidence="1" id="KW-0472">Membrane</keyword>
<comment type="caution">
    <text evidence="3">The sequence shown here is derived from an EMBL/GenBank/DDBJ whole genome shotgun (WGS) entry which is preliminary data.</text>
</comment>